<dbReference type="GO" id="GO:0035556">
    <property type="term" value="P:intracellular signal transduction"/>
    <property type="evidence" value="ECO:0007669"/>
    <property type="project" value="TreeGrafter"/>
</dbReference>
<keyword evidence="15" id="KW-0744">Spermatogenesis</keyword>
<dbReference type="PANTHER" id="PTHR24346">
    <property type="entry name" value="MAP/MICROTUBULE AFFINITY-REGULATING KINASE"/>
    <property type="match status" value="1"/>
</dbReference>
<evidence type="ECO:0000256" key="12">
    <source>
        <dbReference type="ARBA" id="ARBA00022840"/>
    </source>
</evidence>
<proteinExistence type="inferred from homology"/>
<keyword evidence="7" id="KW-0808">Transferase</keyword>
<dbReference type="GO" id="GO:0050321">
    <property type="term" value="F:tau-protein kinase activity"/>
    <property type="evidence" value="ECO:0007669"/>
    <property type="project" value="TreeGrafter"/>
</dbReference>
<dbReference type="InterPro" id="IPR000719">
    <property type="entry name" value="Prot_kinase_dom"/>
</dbReference>
<protein>
    <recommendedName>
        <fullName evidence="3">non-specific serine/threonine protein kinase</fullName>
        <ecNumber evidence="3">2.7.11.1</ecNumber>
    </recommendedName>
</protein>
<evidence type="ECO:0000256" key="16">
    <source>
        <dbReference type="ARBA" id="ARBA00047899"/>
    </source>
</evidence>
<dbReference type="GO" id="GO:0000287">
    <property type="term" value="F:magnesium ion binding"/>
    <property type="evidence" value="ECO:0007669"/>
    <property type="project" value="UniProtKB-ARBA"/>
</dbReference>
<evidence type="ECO:0000256" key="15">
    <source>
        <dbReference type="ARBA" id="ARBA00022871"/>
    </source>
</evidence>
<dbReference type="PROSITE" id="PS50011">
    <property type="entry name" value="PROTEIN_KINASE_DOM"/>
    <property type="match status" value="1"/>
</dbReference>
<evidence type="ECO:0000313" key="23">
    <source>
        <dbReference type="RefSeq" id="XP_008292276.1"/>
    </source>
</evidence>
<dbReference type="CTD" id="83983"/>
<dbReference type="GO" id="GO:0000226">
    <property type="term" value="P:microtubule cytoskeleton organization"/>
    <property type="evidence" value="ECO:0007669"/>
    <property type="project" value="TreeGrafter"/>
</dbReference>
<dbReference type="PROSITE" id="PS00107">
    <property type="entry name" value="PROTEIN_KINASE_ATP"/>
    <property type="match status" value="1"/>
</dbReference>
<comment type="cofactor">
    <cofactor evidence="1">
        <name>Mg(2+)</name>
        <dbReference type="ChEBI" id="CHEBI:18420"/>
    </cofactor>
</comment>
<dbReference type="FunFam" id="3.30.200.20:FF:000042">
    <property type="entry name" value="Aurora kinase A"/>
    <property type="match status" value="1"/>
</dbReference>
<dbReference type="SUPFAM" id="SSF56112">
    <property type="entry name" value="Protein kinase-like (PK-like)"/>
    <property type="match status" value="1"/>
</dbReference>
<feature type="compositionally biased region" description="Basic and acidic residues" evidence="20">
    <location>
        <begin position="294"/>
        <end position="303"/>
    </location>
</feature>
<keyword evidence="9 18" id="KW-0547">Nucleotide-binding</keyword>
<feature type="domain" description="Protein kinase" evidence="21">
    <location>
        <begin position="11"/>
        <end position="270"/>
    </location>
</feature>
<dbReference type="EC" id="2.7.11.1" evidence="3"/>
<evidence type="ECO:0000256" key="18">
    <source>
        <dbReference type="PROSITE-ProRule" id="PRU10141"/>
    </source>
</evidence>
<keyword evidence="4" id="KW-0217">Developmental protein</keyword>
<keyword evidence="11" id="KW-0221">Differentiation</keyword>
<evidence type="ECO:0000259" key="21">
    <source>
        <dbReference type="PROSITE" id="PS50011"/>
    </source>
</evidence>
<dbReference type="PANTHER" id="PTHR24346:SF102">
    <property type="entry name" value="TESTIS-SPECIFIC SERINE_THREONINE-PROTEIN KINASE 1"/>
    <property type="match status" value="1"/>
</dbReference>
<dbReference type="FunFam" id="1.10.510.10:FF:000658">
    <property type="entry name" value="Protein CBG12184"/>
    <property type="match status" value="1"/>
</dbReference>
<dbReference type="RefSeq" id="XP_008292276.1">
    <property type="nucleotide sequence ID" value="XM_008294054.1"/>
</dbReference>
<evidence type="ECO:0000256" key="2">
    <source>
        <dbReference type="ARBA" id="ARBA00006692"/>
    </source>
</evidence>
<evidence type="ECO:0000256" key="8">
    <source>
        <dbReference type="ARBA" id="ARBA00022723"/>
    </source>
</evidence>
<dbReference type="GO" id="GO:0007283">
    <property type="term" value="P:spermatogenesis"/>
    <property type="evidence" value="ECO:0007669"/>
    <property type="project" value="UniProtKB-KW"/>
</dbReference>
<dbReference type="InterPro" id="IPR008271">
    <property type="entry name" value="Ser/Thr_kinase_AS"/>
</dbReference>
<keyword evidence="8" id="KW-0479">Metal-binding</keyword>
<keyword evidence="6" id="KW-0597">Phosphoprotein</keyword>
<sequence length="320" mass="36201">MDKTFMERHGYTFRSCLGEGAFGKVVKAYSITMKKLVAIKVINTKQVSSSCKEKFVSHEKKIIRSLNHPNIIKTHNIFESRLGTVYVVMEFCVKGDLSNYIAVKGALPESSSCRLFKQLCNAFQYLHSMDVAHRDLKCENLLLDMHFNLKVCDFGFSKKLSYVNGQMALSETYCGTPSYAAPEIVKNVPYNPKVSDVWSMGVVLYVMLYGSVPFNTSNITRMVKKQMEHRIDFPRIPPVSAEAKDLIQRILHPVVEQRITIREILKSSWTLQEGKMQDSNEDSTSNAGSRQKVHPKEKTKEDEQPSSSDAEEGPSAVGQR</sequence>
<evidence type="ECO:0000256" key="6">
    <source>
        <dbReference type="ARBA" id="ARBA00022553"/>
    </source>
</evidence>
<keyword evidence="5 19" id="KW-0723">Serine/threonine-protein kinase</keyword>
<evidence type="ECO:0000256" key="9">
    <source>
        <dbReference type="ARBA" id="ARBA00022741"/>
    </source>
</evidence>
<dbReference type="GO" id="GO:0030154">
    <property type="term" value="P:cell differentiation"/>
    <property type="evidence" value="ECO:0007669"/>
    <property type="project" value="UniProtKB-KW"/>
</dbReference>
<evidence type="ECO:0000256" key="13">
    <source>
        <dbReference type="ARBA" id="ARBA00022842"/>
    </source>
</evidence>
<evidence type="ECO:0000256" key="10">
    <source>
        <dbReference type="ARBA" id="ARBA00022777"/>
    </source>
</evidence>
<name>A0A9Y4KM25_9TELE</name>
<keyword evidence="14" id="KW-0832">Ubl conjugation</keyword>
<dbReference type="PROSITE" id="PS00108">
    <property type="entry name" value="PROTEIN_KINASE_ST"/>
    <property type="match status" value="1"/>
</dbReference>
<evidence type="ECO:0000256" key="3">
    <source>
        <dbReference type="ARBA" id="ARBA00012513"/>
    </source>
</evidence>
<feature type="region of interest" description="Disordered" evidence="20">
    <location>
        <begin position="273"/>
        <end position="320"/>
    </location>
</feature>
<evidence type="ECO:0000256" key="4">
    <source>
        <dbReference type="ARBA" id="ARBA00022473"/>
    </source>
</evidence>
<evidence type="ECO:0000256" key="17">
    <source>
        <dbReference type="ARBA" id="ARBA00048679"/>
    </source>
</evidence>
<dbReference type="Gene3D" id="1.10.510.10">
    <property type="entry name" value="Transferase(Phosphotransferase) domain 1"/>
    <property type="match status" value="1"/>
</dbReference>
<gene>
    <name evidence="23" type="primary">tssk6</name>
</gene>
<evidence type="ECO:0000256" key="1">
    <source>
        <dbReference type="ARBA" id="ARBA00001946"/>
    </source>
</evidence>
<comment type="catalytic activity">
    <reaction evidence="16">
        <text>L-threonyl-[protein] + ATP = O-phospho-L-threonyl-[protein] + ADP + H(+)</text>
        <dbReference type="Rhea" id="RHEA:46608"/>
        <dbReference type="Rhea" id="RHEA-COMP:11060"/>
        <dbReference type="Rhea" id="RHEA-COMP:11605"/>
        <dbReference type="ChEBI" id="CHEBI:15378"/>
        <dbReference type="ChEBI" id="CHEBI:30013"/>
        <dbReference type="ChEBI" id="CHEBI:30616"/>
        <dbReference type="ChEBI" id="CHEBI:61977"/>
        <dbReference type="ChEBI" id="CHEBI:456216"/>
        <dbReference type="EC" id="2.7.11.1"/>
    </reaction>
</comment>
<feature type="binding site" evidence="18">
    <location>
        <position position="40"/>
    </location>
    <ligand>
        <name>ATP</name>
        <dbReference type="ChEBI" id="CHEBI:30616"/>
    </ligand>
</feature>
<dbReference type="Proteomes" id="UP000694891">
    <property type="component" value="Unplaced"/>
</dbReference>
<comment type="similarity">
    <text evidence="2">Belongs to the protein kinase superfamily. CAMK Ser/Thr protein kinase family.</text>
</comment>
<evidence type="ECO:0000313" key="22">
    <source>
        <dbReference type="Proteomes" id="UP000694891"/>
    </source>
</evidence>
<dbReference type="InterPro" id="IPR011009">
    <property type="entry name" value="Kinase-like_dom_sf"/>
</dbReference>
<accession>A0A9Y4KM25</accession>
<evidence type="ECO:0000256" key="7">
    <source>
        <dbReference type="ARBA" id="ARBA00022679"/>
    </source>
</evidence>
<dbReference type="InterPro" id="IPR017441">
    <property type="entry name" value="Protein_kinase_ATP_BS"/>
</dbReference>
<dbReference type="GO" id="GO:0005524">
    <property type="term" value="F:ATP binding"/>
    <property type="evidence" value="ECO:0007669"/>
    <property type="project" value="UniProtKB-UniRule"/>
</dbReference>
<dbReference type="SMART" id="SM00220">
    <property type="entry name" value="S_TKc"/>
    <property type="match status" value="1"/>
</dbReference>
<evidence type="ECO:0000256" key="5">
    <source>
        <dbReference type="ARBA" id="ARBA00022527"/>
    </source>
</evidence>
<organism evidence="22 23">
    <name type="scientific">Stegastes partitus</name>
    <name type="common">bicolor damselfish</name>
    <dbReference type="NCBI Taxonomy" id="144197"/>
    <lineage>
        <taxon>Eukaryota</taxon>
        <taxon>Metazoa</taxon>
        <taxon>Chordata</taxon>
        <taxon>Craniata</taxon>
        <taxon>Vertebrata</taxon>
        <taxon>Euteleostomi</taxon>
        <taxon>Actinopterygii</taxon>
        <taxon>Neopterygii</taxon>
        <taxon>Teleostei</taxon>
        <taxon>Neoteleostei</taxon>
        <taxon>Acanthomorphata</taxon>
        <taxon>Ovalentaria</taxon>
        <taxon>Pomacentridae</taxon>
        <taxon>Stegastes</taxon>
    </lineage>
</organism>
<dbReference type="Pfam" id="PF00069">
    <property type="entry name" value="Pkinase"/>
    <property type="match status" value="1"/>
</dbReference>
<dbReference type="GO" id="GO:0005737">
    <property type="term" value="C:cytoplasm"/>
    <property type="evidence" value="ECO:0007669"/>
    <property type="project" value="TreeGrafter"/>
</dbReference>
<reference evidence="23" key="1">
    <citation type="submission" date="2025-08" db="UniProtKB">
        <authorList>
            <consortium name="RefSeq"/>
        </authorList>
    </citation>
    <scope>IDENTIFICATION</scope>
</reference>
<keyword evidence="12 18" id="KW-0067">ATP-binding</keyword>
<evidence type="ECO:0000256" key="11">
    <source>
        <dbReference type="ARBA" id="ARBA00022782"/>
    </source>
</evidence>
<evidence type="ECO:0000256" key="14">
    <source>
        <dbReference type="ARBA" id="ARBA00022843"/>
    </source>
</evidence>
<keyword evidence="10 23" id="KW-0418">Kinase</keyword>
<evidence type="ECO:0000256" key="19">
    <source>
        <dbReference type="RuleBase" id="RU000304"/>
    </source>
</evidence>
<dbReference type="AlphaFoldDB" id="A0A9Y4KM25"/>
<keyword evidence="22" id="KW-1185">Reference proteome</keyword>
<comment type="catalytic activity">
    <reaction evidence="17">
        <text>L-seryl-[protein] + ATP = O-phospho-L-seryl-[protein] + ADP + H(+)</text>
        <dbReference type="Rhea" id="RHEA:17989"/>
        <dbReference type="Rhea" id="RHEA-COMP:9863"/>
        <dbReference type="Rhea" id="RHEA-COMP:11604"/>
        <dbReference type="ChEBI" id="CHEBI:15378"/>
        <dbReference type="ChEBI" id="CHEBI:29999"/>
        <dbReference type="ChEBI" id="CHEBI:30616"/>
        <dbReference type="ChEBI" id="CHEBI:83421"/>
        <dbReference type="ChEBI" id="CHEBI:456216"/>
        <dbReference type="EC" id="2.7.11.1"/>
    </reaction>
</comment>
<keyword evidence="13" id="KW-0460">Magnesium</keyword>
<evidence type="ECO:0000256" key="20">
    <source>
        <dbReference type="SAM" id="MobiDB-lite"/>
    </source>
</evidence>